<dbReference type="InterPro" id="IPR001194">
    <property type="entry name" value="cDENN_dom"/>
</dbReference>
<dbReference type="PANTHER" id="PTHR12296:SF30">
    <property type="entry name" value="DENN DOMAIN-CONTAINING PROTEIN CRAG"/>
    <property type="match status" value="1"/>
</dbReference>
<evidence type="ECO:0000259" key="2">
    <source>
        <dbReference type="PROSITE" id="PS50211"/>
    </source>
</evidence>
<keyword evidence="4" id="KW-1185">Reference proteome</keyword>
<name>A0A915DBA8_9BILA</name>
<accession>A0A915DBA8</accession>
<dbReference type="Gene3D" id="2.100.10.50">
    <property type="match status" value="1"/>
</dbReference>
<dbReference type="PROSITE" id="PS50211">
    <property type="entry name" value="DENN"/>
    <property type="match status" value="1"/>
</dbReference>
<dbReference type="GO" id="GO:0005085">
    <property type="term" value="F:guanyl-nucleotide exchange factor activity"/>
    <property type="evidence" value="ECO:0007669"/>
    <property type="project" value="UniProtKB-KW"/>
</dbReference>
<proteinExistence type="predicted"/>
<dbReference type="SMART" id="SM00799">
    <property type="entry name" value="DENN"/>
    <property type="match status" value="1"/>
</dbReference>
<dbReference type="Pfam" id="PF03456">
    <property type="entry name" value="uDENN"/>
    <property type="match status" value="1"/>
</dbReference>
<dbReference type="Proteomes" id="UP000887574">
    <property type="component" value="Unplaced"/>
</dbReference>
<dbReference type="GO" id="GO:0032483">
    <property type="term" value="P:regulation of Rab protein signal transduction"/>
    <property type="evidence" value="ECO:0007669"/>
    <property type="project" value="TreeGrafter"/>
</dbReference>
<dbReference type="InterPro" id="IPR005112">
    <property type="entry name" value="dDENN_dom"/>
</dbReference>
<evidence type="ECO:0000259" key="3">
    <source>
        <dbReference type="PROSITE" id="PS51498"/>
    </source>
</evidence>
<dbReference type="SMART" id="SM00801">
    <property type="entry name" value="dDENN"/>
    <property type="match status" value="1"/>
</dbReference>
<dbReference type="Pfam" id="PF03455">
    <property type="entry name" value="dDENN"/>
    <property type="match status" value="1"/>
</dbReference>
<dbReference type="GO" id="GO:0031410">
    <property type="term" value="C:cytoplasmic vesicle"/>
    <property type="evidence" value="ECO:0007669"/>
    <property type="project" value="TreeGrafter"/>
</dbReference>
<dbReference type="Gene3D" id="3.40.50.11500">
    <property type="match status" value="1"/>
</dbReference>
<dbReference type="InterPro" id="IPR005113">
    <property type="entry name" value="uDENN_dom"/>
</dbReference>
<keyword evidence="1" id="KW-0344">Guanine-nucleotide releasing factor</keyword>
<dbReference type="PANTHER" id="PTHR12296">
    <property type="entry name" value="DENN DOMAIN-CONTAINING PROTEIN 4"/>
    <property type="match status" value="1"/>
</dbReference>
<feature type="domain" description="UDENN" evidence="2">
    <location>
        <begin position="323"/>
        <end position="723"/>
    </location>
</feature>
<dbReference type="Pfam" id="PF02141">
    <property type="entry name" value="DENN"/>
    <property type="match status" value="1"/>
</dbReference>
<dbReference type="WBParaSite" id="jg18064">
    <property type="protein sequence ID" value="jg18064"/>
    <property type="gene ID" value="jg18064"/>
</dbReference>
<sequence length="863" mass="97903">MQFCSKVLDFAMSAVDQKNIFGNQRCGSRLPVCCLALLLVIFTFAGSEAAVMGSSDPAFSSIGSPSNSAALYLRFRKSEQADYNQRVVQPFIRFRKSLQQPDTSRLVHLRPLPYYYNPFGAKNAAVDGRNMNLDPVGCEDERRLFEYFIVAGLTDKAEELAPLVHESGNNVSEPVAPITDIAVIFPGLGERTPEGYECIATTPYGHPADLNHGSIRSHPAFLCFRRGYHKPPLMDLGILDEGRGEKPMPDATIIDRSPYGHSANVNNSSHGLYFTTRRSRTDAVPHQLVITHICVIIENKGKFPHTYYKIDKNLNKAMVGSAVYVCYKKSQSCCKRIAYKPEVLDCFPKIKDITESLAQNVPMFCLPMGALIESWSENRKEAEKLFSTCVLTDEKGTKYYVLELSNFAEEKNLDESKENYQEEKTTYHSFRRLLFFIYGASISGPHKIPIERYISHMMYEVPFPSPSRPRVLVQLGTDMISFESHDDSQIPLSGATFVDSLKNLGSENFILAMFLALLEQKILVHSLRPWLLTSVSETICALMFPFCWQCPYIPQCPLALAGVLHAPLPFIAGVDSRYFDLNDKPPPDVTCFDLDTATVSHSINRKSLKISMLPKKPLKRLRSSLENHFEAQSQIRKANWELLIREAFLRFMCSLMAGYSNHLRPILKAPREISATDTGALFNLDSFLRSRDKNSSDFYKRFSETQCFIRFIEERSFVSDKNAYNVFFDDCIEKVVQEKTLKTELKLLDYDIEASNRTVVVPPPEILSNRKSEISYTYECFPEVFNHDLFESLSSPVNTPHKSDGLKNWAIRTKQENRTSLAEAGKFVEESALSIKEQGEMLKLAFKVLSRMERSNIPFHDQV</sequence>
<reference evidence="5" key="1">
    <citation type="submission" date="2022-11" db="UniProtKB">
        <authorList>
            <consortium name="WormBaseParasite"/>
        </authorList>
    </citation>
    <scope>IDENTIFICATION</scope>
</reference>
<evidence type="ECO:0000256" key="1">
    <source>
        <dbReference type="ARBA" id="ARBA00022658"/>
    </source>
</evidence>
<dbReference type="PROSITE" id="PS51498">
    <property type="entry name" value="MABP"/>
    <property type="match status" value="1"/>
</dbReference>
<evidence type="ECO:0000313" key="5">
    <source>
        <dbReference type="WBParaSite" id="jg18064"/>
    </source>
</evidence>
<feature type="domain" description="MABP" evidence="3">
    <location>
        <begin position="175"/>
        <end position="331"/>
    </location>
</feature>
<dbReference type="InterPro" id="IPR043153">
    <property type="entry name" value="DENN_C"/>
</dbReference>
<dbReference type="InterPro" id="IPR037516">
    <property type="entry name" value="Tripartite_DENN"/>
</dbReference>
<dbReference type="InterPro" id="IPR023341">
    <property type="entry name" value="MABP"/>
</dbReference>
<evidence type="ECO:0000313" key="4">
    <source>
        <dbReference type="Proteomes" id="UP000887574"/>
    </source>
</evidence>
<dbReference type="AlphaFoldDB" id="A0A915DBA8"/>
<organism evidence="4 5">
    <name type="scientific">Ditylenchus dipsaci</name>
    <dbReference type="NCBI Taxonomy" id="166011"/>
    <lineage>
        <taxon>Eukaryota</taxon>
        <taxon>Metazoa</taxon>
        <taxon>Ecdysozoa</taxon>
        <taxon>Nematoda</taxon>
        <taxon>Chromadorea</taxon>
        <taxon>Rhabditida</taxon>
        <taxon>Tylenchina</taxon>
        <taxon>Tylenchomorpha</taxon>
        <taxon>Sphaerularioidea</taxon>
        <taxon>Anguinidae</taxon>
        <taxon>Anguininae</taxon>
        <taxon>Ditylenchus</taxon>
    </lineage>
</organism>
<dbReference type="InterPro" id="IPR051696">
    <property type="entry name" value="DENN_Domain_GEFs"/>
</dbReference>
<dbReference type="SMART" id="SM00800">
    <property type="entry name" value="uDENN"/>
    <property type="match status" value="1"/>
</dbReference>
<protein>
    <submittedName>
        <fullName evidence="5">Uncharacterized protein</fullName>
    </submittedName>
</protein>